<name>A0A672JXH9_SINGR</name>
<dbReference type="GO" id="GO:0030027">
    <property type="term" value="C:lamellipodium"/>
    <property type="evidence" value="ECO:0007669"/>
    <property type="project" value="TreeGrafter"/>
</dbReference>
<dbReference type="InParanoid" id="A0A672JXH9"/>
<evidence type="ECO:0000313" key="7">
    <source>
        <dbReference type="Ensembl" id="ENSSGRP00000000950.1"/>
    </source>
</evidence>
<dbReference type="FunFam" id="2.80.10.50:FF:000030">
    <property type="entry name" value="Fascin"/>
    <property type="match status" value="1"/>
</dbReference>
<dbReference type="GO" id="GO:0030175">
    <property type="term" value="C:filopodium"/>
    <property type="evidence" value="ECO:0007669"/>
    <property type="project" value="TreeGrafter"/>
</dbReference>
<keyword evidence="8" id="KW-1185">Reference proteome</keyword>
<dbReference type="GO" id="GO:0016477">
    <property type="term" value="P:cell migration"/>
    <property type="evidence" value="ECO:0007669"/>
    <property type="project" value="TreeGrafter"/>
</dbReference>
<dbReference type="PANTHER" id="PTHR10551:SF39">
    <property type="entry name" value="FASCIN"/>
    <property type="match status" value="1"/>
</dbReference>
<sequence>MWALNESASAQSAARSHTDAVLQHGIKMPGSAPFPRILQMKEGRYKMFQKFSMRTSYAVFLCLTGMDLSANQDEEGDQETFQMEISKDTKKCAFRTCTGKYWTLTANGGLQCTASTKSANCYFDIEWHGKKITLRANNGKYVAAKKNGQLAATIDTAGETEEFLMKLINRPLIVLRGEHGFIGCRKVTGTLDSNRSSYDVFGLEFRDGAYSLRDSTGKYWMVGSESNVLSSSDTPVDFFLEFCDYNKVAIKSTEGKYLKGDHAGVLKANADDLDTSTMWEY</sequence>
<dbReference type="InterPro" id="IPR010431">
    <property type="entry name" value="Fascin"/>
</dbReference>
<dbReference type="Ensembl" id="ENSSGRT00000001042.1">
    <property type="protein sequence ID" value="ENSSGRP00000000950.1"/>
    <property type="gene ID" value="ENSSGRG00000000599.1"/>
</dbReference>
<dbReference type="CDD" id="cd23356">
    <property type="entry name" value="beta-trefoil_FSCN1_rpt4"/>
    <property type="match status" value="1"/>
</dbReference>
<dbReference type="SUPFAM" id="SSF50405">
    <property type="entry name" value="Actin-crosslinking proteins"/>
    <property type="match status" value="1"/>
</dbReference>
<proteinExistence type="inferred from homology"/>
<dbReference type="InterPro" id="IPR022768">
    <property type="entry name" value="Fascin-like_dom"/>
</dbReference>
<keyword evidence="5" id="KW-0206">Cytoskeleton</keyword>
<dbReference type="Pfam" id="PF06268">
    <property type="entry name" value="Fascin"/>
    <property type="match status" value="2"/>
</dbReference>
<evidence type="ECO:0000256" key="2">
    <source>
        <dbReference type="ARBA" id="ARBA00007415"/>
    </source>
</evidence>
<dbReference type="GO" id="GO:0005737">
    <property type="term" value="C:cytoplasm"/>
    <property type="evidence" value="ECO:0007669"/>
    <property type="project" value="TreeGrafter"/>
</dbReference>
<protein>
    <submittedName>
        <fullName evidence="7">Fascin-like</fullName>
    </submittedName>
</protein>
<reference evidence="7" key="1">
    <citation type="submission" date="2025-08" db="UniProtKB">
        <authorList>
            <consortium name="Ensembl"/>
        </authorList>
    </citation>
    <scope>IDENTIFICATION</scope>
</reference>
<dbReference type="GO" id="GO:0051015">
    <property type="term" value="F:actin filament binding"/>
    <property type="evidence" value="ECO:0007669"/>
    <property type="project" value="InterPro"/>
</dbReference>
<dbReference type="GO" id="GO:0031253">
    <property type="term" value="C:cell projection membrane"/>
    <property type="evidence" value="ECO:0007669"/>
    <property type="project" value="TreeGrafter"/>
</dbReference>
<dbReference type="GO" id="GO:0030426">
    <property type="term" value="C:growth cone"/>
    <property type="evidence" value="ECO:0007669"/>
    <property type="project" value="TreeGrafter"/>
</dbReference>
<dbReference type="OMA" id="ESATTWE"/>
<dbReference type="InterPro" id="IPR008999">
    <property type="entry name" value="Actin-crosslinking"/>
</dbReference>
<keyword evidence="4" id="KW-0009">Actin-binding</keyword>
<evidence type="ECO:0000313" key="8">
    <source>
        <dbReference type="Proteomes" id="UP000472262"/>
    </source>
</evidence>
<comment type="similarity">
    <text evidence="2">Belongs to the fascin family.</text>
</comment>
<gene>
    <name evidence="7" type="primary">LOC107591740</name>
</gene>
<accession>A0A672JXH9</accession>
<reference evidence="7" key="2">
    <citation type="submission" date="2025-09" db="UniProtKB">
        <authorList>
            <consortium name="Ensembl"/>
        </authorList>
    </citation>
    <scope>IDENTIFICATION</scope>
</reference>
<evidence type="ECO:0000256" key="5">
    <source>
        <dbReference type="ARBA" id="ARBA00023212"/>
    </source>
</evidence>
<keyword evidence="3" id="KW-0963">Cytoplasm</keyword>
<dbReference type="GO" id="GO:0007163">
    <property type="term" value="P:establishment or maintenance of cell polarity"/>
    <property type="evidence" value="ECO:0007669"/>
    <property type="project" value="TreeGrafter"/>
</dbReference>
<dbReference type="GO" id="GO:0051017">
    <property type="term" value="P:actin filament bundle assembly"/>
    <property type="evidence" value="ECO:0007669"/>
    <property type="project" value="TreeGrafter"/>
</dbReference>
<dbReference type="FunFam" id="2.80.10.50:FF:000008">
    <property type="entry name" value="Fascin"/>
    <property type="match status" value="1"/>
</dbReference>
<dbReference type="PANTHER" id="PTHR10551">
    <property type="entry name" value="FASCIN"/>
    <property type="match status" value="1"/>
</dbReference>
<dbReference type="Gene3D" id="2.80.10.50">
    <property type="match status" value="2"/>
</dbReference>
<evidence type="ECO:0000259" key="6">
    <source>
        <dbReference type="Pfam" id="PF06268"/>
    </source>
</evidence>
<dbReference type="GO" id="GO:0015629">
    <property type="term" value="C:actin cytoskeleton"/>
    <property type="evidence" value="ECO:0007669"/>
    <property type="project" value="TreeGrafter"/>
</dbReference>
<dbReference type="Proteomes" id="UP000472262">
    <property type="component" value="Unassembled WGS sequence"/>
</dbReference>
<feature type="domain" description="Fascin-like" evidence="6">
    <location>
        <begin position="179"/>
        <end position="281"/>
    </location>
</feature>
<dbReference type="GO" id="GO:0030674">
    <property type="term" value="F:protein-macromolecule adaptor activity"/>
    <property type="evidence" value="ECO:0007669"/>
    <property type="project" value="InterPro"/>
</dbReference>
<comment type="subcellular location">
    <subcellularLocation>
        <location evidence="1">Cytoplasm</location>
        <location evidence="1">Cytoskeleton</location>
    </subcellularLocation>
</comment>
<feature type="domain" description="Fascin-like" evidence="6">
    <location>
        <begin position="65"/>
        <end position="164"/>
    </location>
</feature>
<organism evidence="7 8">
    <name type="scientific">Sinocyclocheilus grahami</name>
    <name type="common">Dianchi golden-line fish</name>
    <name type="synonym">Barbus grahami</name>
    <dbReference type="NCBI Taxonomy" id="75366"/>
    <lineage>
        <taxon>Eukaryota</taxon>
        <taxon>Metazoa</taxon>
        <taxon>Chordata</taxon>
        <taxon>Craniata</taxon>
        <taxon>Vertebrata</taxon>
        <taxon>Euteleostomi</taxon>
        <taxon>Actinopterygii</taxon>
        <taxon>Neopterygii</taxon>
        <taxon>Teleostei</taxon>
        <taxon>Ostariophysi</taxon>
        <taxon>Cypriniformes</taxon>
        <taxon>Cyprinidae</taxon>
        <taxon>Cyprininae</taxon>
        <taxon>Sinocyclocheilus</taxon>
    </lineage>
</organism>
<dbReference type="AlphaFoldDB" id="A0A672JXH9"/>
<dbReference type="GO" id="GO:0005902">
    <property type="term" value="C:microvillus"/>
    <property type="evidence" value="ECO:0007669"/>
    <property type="project" value="TreeGrafter"/>
</dbReference>
<evidence type="ECO:0000256" key="1">
    <source>
        <dbReference type="ARBA" id="ARBA00004245"/>
    </source>
</evidence>
<evidence type="ECO:0000256" key="4">
    <source>
        <dbReference type="ARBA" id="ARBA00023203"/>
    </source>
</evidence>
<dbReference type="GO" id="GO:0001726">
    <property type="term" value="C:ruffle"/>
    <property type="evidence" value="ECO:0007669"/>
    <property type="project" value="TreeGrafter"/>
</dbReference>
<evidence type="ECO:0000256" key="3">
    <source>
        <dbReference type="ARBA" id="ARBA00022490"/>
    </source>
</evidence>